<feature type="region of interest" description="Disordered" evidence="4">
    <location>
        <begin position="1"/>
        <end position="124"/>
    </location>
</feature>
<protein>
    <submittedName>
        <fullName evidence="7">Coiled-coil domain-containing protein 96 isoform X2</fullName>
    </submittedName>
</protein>
<dbReference type="Pfam" id="PF13870">
    <property type="entry name" value="CCDC113_CCDC96_CC"/>
    <property type="match status" value="1"/>
</dbReference>
<evidence type="ECO:0000256" key="4">
    <source>
        <dbReference type="SAM" id="MobiDB-lite"/>
    </source>
</evidence>
<evidence type="ECO:0000256" key="3">
    <source>
        <dbReference type="ARBA" id="ARBA00023273"/>
    </source>
</evidence>
<dbReference type="InterPro" id="IPR051885">
    <property type="entry name" value="CC_CF"/>
</dbReference>
<sequence length="467" mass="52635">MDAEVEHIENDVENDIRTPTVLPNEVENPSITVSGNDEEDVPAEVGSSDQEGNAELPEELPREKDGDIELHGVSSTTRENIEVKVSEVNEQPHTREEAVDSEISSGEDRGPHRPETPQTKTTTPALVVEEASGADPADGDHIGHGDYTRLHQELWDERGRALQRSIRLQATLTEYLRRSAEEAARPEKVQEAEPLQEYETCMSVLTALRRRLDTELDTVPRQAELLRSEAQEQLAKVGPPSSSQVENEWRALTELKRDVAVAALSRSLGKHGAQEKAAAALAAEQLRQDRLIKARTGLILLRARTDRLEAELREADQRDRDPLRLWFTELQAARLKQKRHVEKQSEESLKLQKKISSDLELLSNVKEKLYWSQAEVQAKRQQLADVEAAVATKRDLLTRTKQARDSLHRDNQRLKEGRGLLGNRVLLQDFEDAVDAVDHLEEQLQNLKSRRAEIVFSGGRSKNPETN</sequence>
<feature type="compositionally biased region" description="Basic and acidic residues" evidence="4">
    <location>
        <begin position="59"/>
        <end position="70"/>
    </location>
</feature>
<feature type="compositionally biased region" description="Basic and acidic residues" evidence="4">
    <location>
        <begin position="106"/>
        <end position="115"/>
    </location>
</feature>
<comment type="subcellular location">
    <subcellularLocation>
        <location evidence="1">Cell projection</location>
        <location evidence="1">Cilium</location>
    </subcellularLocation>
</comment>
<evidence type="ECO:0000256" key="1">
    <source>
        <dbReference type="ARBA" id="ARBA00004138"/>
    </source>
</evidence>
<feature type="compositionally biased region" description="Basic and acidic residues" evidence="4">
    <location>
        <begin position="79"/>
        <end position="98"/>
    </location>
</feature>
<feature type="compositionally biased region" description="Basic and acidic residues" evidence="4">
    <location>
        <begin position="1"/>
        <end position="16"/>
    </location>
</feature>
<dbReference type="PANTHER" id="PTHR15654:SF1">
    <property type="entry name" value="COILED-COIL DOMAIN-CONTAINING PROTEIN 96"/>
    <property type="match status" value="1"/>
</dbReference>
<gene>
    <name evidence="7" type="primary">ccdc96</name>
</gene>
<proteinExistence type="predicted"/>
<keyword evidence="6" id="KW-1185">Reference proteome</keyword>
<dbReference type="RefSeq" id="XP_028992777.1">
    <property type="nucleotide sequence ID" value="XM_029136944.3"/>
</dbReference>
<reference evidence="7" key="1">
    <citation type="submission" date="2025-08" db="UniProtKB">
        <authorList>
            <consortium name="RefSeq"/>
        </authorList>
    </citation>
    <scope>IDENTIFICATION</scope>
</reference>
<dbReference type="InterPro" id="IPR025254">
    <property type="entry name" value="CCDC113/CCDC96_CC"/>
</dbReference>
<evidence type="ECO:0000313" key="6">
    <source>
        <dbReference type="Proteomes" id="UP000515150"/>
    </source>
</evidence>
<dbReference type="AlphaFoldDB" id="A0A6P7LEK2"/>
<dbReference type="GeneID" id="114847330"/>
<dbReference type="PANTHER" id="PTHR15654">
    <property type="entry name" value="COILED-COIL DOMAIN-CONTAINING PROTEIN 113-RELATED"/>
    <property type="match status" value="1"/>
</dbReference>
<dbReference type="GO" id="GO:0005930">
    <property type="term" value="C:axoneme"/>
    <property type="evidence" value="ECO:0007669"/>
    <property type="project" value="TreeGrafter"/>
</dbReference>
<dbReference type="CTD" id="257236"/>
<keyword evidence="3" id="KW-0966">Cell projection</keyword>
<dbReference type="GO" id="GO:0036064">
    <property type="term" value="C:ciliary basal body"/>
    <property type="evidence" value="ECO:0007669"/>
    <property type="project" value="TreeGrafter"/>
</dbReference>
<keyword evidence="2" id="KW-0175">Coiled coil</keyword>
<dbReference type="GO" id="GO:0060271">
    <property type="term" value="P:cilium assembly"/>
    <property type="evidence" value="ECO:0007669"/>
    <property type="project" value="TreeGrafter"/>
</dbReference>
<accession>A0A6P7LEK2</accession>
<feature type="domain" description="CCDC113/CCDC96 coiled-coil" evidence="5">
    <location>
        <begin position="288"/>
        <end position="453"/>
    </location>
</feature>
<dbReference type="OrthoDB" id="10254794at2759"/>
<name>A0A6P7LEK2_BETSP</name>
<evidence type="ECO:0000259" key="5">
    <source>
        <dbReference type="Pfam" id="PF13870"/>
    </source>
</evidence>
<evidence type="ECO:0000313" key="7">
    <source>
        <dbReference type="RefSeq" id="XP_028992777.1"/>
    </source>
</evidence>
<dbReference type="Proteomes" id="UP000515150">
    <property type="component" value="Chromosome 2"/>
</dbReference>
<dbReference type="FunCoup" id="A0A6P7LEK2">
    <property type="interactions" value="14"/>
</dbReference>
<dbReference type="InParanoid" id="A0A6P7LEK2"/>
<evidence type="ECO:0000256" key="2">
    <source>
        <dbReference type="ARBA" id="ARBA00023054"/>
    </source>
</evidence>
<organism evidence="6 7">
    <name type="scientific">Betta splendens</name>
    <name type="common">Siamese fighting fish</name>
    <dbReference type="NCBI Taxonomy" id="158456"/>
    <lineage>
        <taxon>Eukaryota</taxon>
        <taxon>Metazoa</taxon>
        <taxon>Chordata</taxon>
        <taxon>Craniata</taxon>
        <taxon>Vertebrata</taxon>
        <taxon>Euteleostomi</taxon>
        <taxon>Actinopterygii</taxon>
        <taxon>Neopterygii</taxon>
        <taxon>Teleostei</taxon>
        <taxon>Neoteleostei</taxon>
        <taxon>Acanthomorphata</taxon>
        <taxon>Anabantaria</taxon>
        <taxon>Anabantiformes</taxon>
        <taxon>Anabantoidei</taxon>
        <taxon>Osphronemidae</taxon>
        <taxon>Betta</taxon>
    </lineage>
</organism>